<keyword evidence="4 6" id="KW-1133">Transmembrane helix</keyword>
<keyword evidence="9" id="KW-1185">Reference proteome</keyword>
<gene>
    <name evidence="8" type="ORF">DLM_3176</name>
</gene>
<reference evidence="9" key="3">
    <citation type="journal article" date="2017" name="Plant Physiol. Biochem.">
        <title>Differential oxidative and antioxidative response of duckweed Lemna minor toward plant growth promoting/inhibiting bacteria.</title>
        <authorList>
            <person name="Ishizawa H."/>
            <person name="Kuroda M."/>
            <person name="Morikawa M."/>
            <person name="Ike M."/>
        </authorList>
    </citation>
    <scope>NUCLEOTIDE SEQUENCE [LARGE SCALE GENOMIC DNA]</scope>
    <source>
        <strain evidence="9">H3</strain>
    </source>
</reference>
<accession>A0A3G9GIT2</accession>
<dbReference type="InterPro" id="IPR003838">
    <property type="entry name" value="ABC3_permease_C"/>
</dbReference>
<evidence type="ECO:0000256" key="1">
    <source>
        <dbReference type="ARBA" id="ARBA00004651"/>
    </source>
</evidence>
<evidence type="ECO:0000256" key="4">
    <source>
        <dbReference type="ARBA" id="ARBA00022989"/>
    </source>
</evidence>
<keyword evidence="5 6" id="KW-0472">Membrane</keyword>
<protein>
    <submittedName>
        <fullName evidence="8">ABC transporter, permease protein</fullName>
    </submittedName>
</protein>
<keyword evidence="3 6" id="KW-0812">Transmembrane</keyword>
<feature type="domain" description="ABC3 transporter permease C-terminal" evidence="7">
    <location>
        <begin position="708"/>
        <end position="821"/>
    </location>
</feature>
<dbReference type="Pfam" id="PF02687">
    <property type="entry name" value="FtsX"/>
    <property type="match status" value="2"/>
</dbReference>
<feature type="transmembrane region" description="Helical" evidence="6">
    <location>
        <begin position="349"/>
        <end position="373"/>
    </location>
</feature>
<reference evidence="9" key="1">
    <citation type="journal article" date="2017" name="Biotechnol. Biofuels">
        <title>Evaluation of environmental bacterial communities as a factor affecting the growth of duckweed Lemna minor.</title>
        <authorList>
            <person name="Ishizawa H."/>
            <person name="Kuroda M."/>
            <person name="Morikawa M."/>
            <person name="Ike M."/>
        </authorList>
    </citation>
    <scope>NUCLEOTIDE SEQUENCE [LARGE SCALE GENOMIC DNA]</scope>
    <source>
        <strain evidence="9">H3</strain>
    </source>
</reference>
<feature type="transmembrane region" description="Helical" evidence="6">
    <location>
        <begin position="792"/>
        <end position="813"/>
    </location>
</feature>
<evidence type="ECO:0000256" key="2">
    <source>
        <dbReference type="ARBA" id="ARBA00022475"/>
    </source>
</evidence>
<evidence type="ECO:0000313" key="9">
    <source>
        <dbReference type="Proteomes" id="UP000198290"/>
    </source>
</evidence>
<keyword evidence="2" id="KW-1003">Cell membrane</keyword>
<dbReference type="EMBL" id="AP018823">
    <property type="protein sequence ID" value="BBF86773.1"/>
    <property type="molecule type" value="Genomic_DNA"/>
</dbReference>
<organism evidence="8 9">
    <name type="scientific">Aquitalea magnusonii</name>
    <dbReference type="NCBI Taxonomy" id="332411"/>
    <lineage>
        <taxon>Bacteria</taxon>
        <taxon>Pseudomonadati</taxon>
        <taxon>Pseudomonadota</taxon>
        <taxon>Betaproteobacteria</taxon>
        <taxon>Neisseriales</taxon>
        <taxon>Chromobacteriaceae</taxon>
        <taxon>Aquitalea</taxon>
    </lineage>
</organism>
<feature type="domain" description="ABC3 transporter permease C-terminal" evidence="7">
    <location>
        <begin position="263"/>
        <end position="379"/>
    </location>
</feature>
<dbReference type="Proteomes" id="UP000198290">
    <property type="component" value="Chromosome"/>
</dbReference>
<comment type="subcellular location">
    <subcellularLocation>
        <location evidence="1">Cell membrane</location>
        <topology evidence="1">Multi-pass membrane protein</topology>
    </subcellularLocation>
</comment>
<feature type="transmembrane region" description="Helical" evidence="6">
    <location>
        <begin position="748"/>
        <end position="772"/>
    </location>
</feature>
<evidence type="ECO:0000259" key="7">
    <source>
        <dbReference type="Pfam" id="PF02687"/>
    </source>
</evidence>
<evidence type="ECO:0000256" key="3">
    <source>
        <dbReference type="ARBA" id="ARBA00022692"/>
    </source>
</evidence>
<sequence length="828" mass="89744">MSWWSRLLLAARFVWREIVSGELSILALALLVAVTALTSVSFFSDRVARALTTQATQLLAADLVLNANQPAPALIRQEAQRRGLRLADNISFPSMVFAQGQATLATYKAVSNNYPLRGEITVRDAGGQVQTGSLHPSAGTVWADSRLLRKLGLKLGDSINVGSAALRLSGEILREPDGAMDLYNFVPRLMFNSADLPATGLIQEGSRARWRLMLAGDDRQISDFRQWLAQRLPPGSRLENVEEARPEIRTALERARRFLGLTAMLTVALSAAAVTLAVRRYLARHWQPVAVLRCMGLTSSEVLGLFVSLFLLLGLLTGVLGAVAGYAVQLGLMQLSSRFVGEVLPDPGWQSWLLGPAAALLLLSGLALPPLLAVRNVSPLAVLRNDVPLLRSNLAAPALAVLVLLLLAAWQMDDLVLAAWLLGGMAAFFASVALLAWGMLWLLRRLPAGRQIGWRYGVANLARRPWLAIVQIVALAVGIMALLTLTVVRDDLISAWQQSIPADAPNKFVINIQQNQRQALQQRFADAGLPVPQLAPMIRGRLVAINERPVRPSALQDEQARRLAEREFNLSWRDSLPEGNRLVAGQWWQAKARPQFSVEQGLAKTLGISLGDTLAFDIGGTTYRAKVSSLRAVAWDSFRVNFFVLAPPSLLQQQPASWISSFRLEPAQEAFANQLVAAFPNITIIDVSAILDEVHAMVDKLTRGIEAMFVLALVAGVLVLWAALAATRDERLFDIALMRALGASDAQVRAVVLAELAWLGAFTGLLAALGAMGVGGIAASKLFNLPWLMNGWLLPLGMGCGMLVVTLAGWPLVGRVTRTSPLTVLRAA</sequence>
<dbReference type="AlphaFoldDB" id="A0A3G9GIT2"/>
<feature type="transmembrane region" description="Helical" evidence="6">
    <location>
        <begin position="418"/>
        <end position="443"/>
    </location>
</feature>
<dbReference type="GO" id="GO:0005886">
    <property type="term" value="C:plasma membrane"/>
    <property type="evidence" value="ECO:0007669"/>
    <property type="project" value="UniProtKB-SubCell"/>
</dbReference>
<reference evidence="8 9" key="2">
    <citation type="journal article" date="2017" name="Genome Announc.">
        <title>Draft genome sequence of Aquitalea magnusonii strain H3, a plant growth-promoting bacterium of duckweed Lemna minor.</title>
        <authorList>
            <person name="Ishizawa H."/>
            <person name="Kuroda M."/>
            <person name="Ike M."/>
        </authorList>
    </citation>
    <scope>NUCLEOTIDE SEQUENCE [LARGE SCALE GENOMIC DNA]</scope>
    <source>
        <strain evidence="8 9">H3</strain>
    </source>
</reference>
<name>A0A3G9GIT2_9NEIS</name>
<feature type="transmembrane region" description="Helical" evidence="6">
    <location>
        <begin position="464"/>
        <end position="488"/>
    </location>
</feature>
<evidence type="ECO:0000313" key="8">
    <source>
        <dbReference type="EMBL" id="BBF86773.1"/>
    </source>
</evidence>
<evidence type="ECO:0000256" key="6">
    <source>
        <dbReference type="SAM" id="Phobius"/>
    </source>
</evidence>
<dbReference type="STRING" id="332411.VI06_13030"/>
<evidence type="ECO:0000256" key="5">
    <source>
        <dbReference type="ARBA" id="ARBA00023136"/>
    </source>
</evidence>
<feature type="transmembrane region" description="Helical" evidence="6">
    <location>
        <begin position="394"/>
        <end position="412"/>
    </location>
</feature>
<feature type="transmembrane region" description="Helical" evidence="6">
    <location>
        <begin position="258"/>
        <end position="282"/>
    </location>
</feature>
<dbReference type="InterPro" id="IPR038766">
    <property type="entry name" value="Membrane_comp_ABC_pdt"/>
</dbReference>
<dbReference type="PANTHER" id="PTHR30287">
    <property type="entry name" value="MEMBRANE COMPONENT OF PREDICTED ABC SUPERFAMILY METABOLITE UPTAKE TRANSPORTER"/>
    <property type="match status" value="1"/>
</dbReference>
<dbReference type="OrthoDB" id="5292592at2"/>
<dbReference type="KEGG" id="amah:DLM_3176"/>
<feature type="transmembrane region" description="Helical" evidence="6">
    <location>
        <begin position="303"/>
        <end position="329"/>
    </location>
</feature>
<dbReference type="PANTHER" id="PTHR30287:SF1">
    <property type="entry name" value="INNER MEMBRANE PROTEIN"/>
    <property type="match status" value="1"/>
</dbReference>
<proteinExistence type="predicted"/>
<feature type="transmembrane region" description="Helical" evidence="6">
    <location>
        <begin position="707"/>
        <end position="727"/>
    </location>
</feature>
<dbReference type="RefSeq" id="WP_089085517.1">
    <property type="nucleotide sequence ID" value="NZ_AP018823.1"/>
</dbReference>